<dbReference type="Proteomes" id="UP000316256">
    <property type="component" value="Unassembled WGS sequence"/>
</dbReference>
<dbReference type="InterPro" id="IPR044666">
    <property type="entry name" value="Cyclophilin_A-like"/>
</dbReference>
<dbReference type="GO" id="GO:0003755">
    <property type="term" value="F:peptidyl-prolyl cis-trans isomerase activity"/>
    <property type="evidence" value="ECO:0007669"/>
    <property type="project" value="InterPro"/>
</dbReference>
<keyword evidence="6" id="KW-1185">Reference proteome</keyword>
<dbReference type="OrthoDB" id="5507614at2"/>
<feature type="compositionally biased region" description="Low complexity" evidence="2">
    <location>
        <begin position="26"/>
        <end position="35"/>
    </location>
</feature>
<dbReference type="EMBL" id="VIGH01000008">
    <property type="protein sequence ID" value="TQF66509.1"/>
    <property type="molecule type" value="Genomic_DNA"/>
</dbReference>
<evidence type="ECO:0000313" key="5">
    <source>
        <dbReference type="EMBL" id="TQF66509.1"/>
    </source>
</evidence>
<feature type="signal peptide" evidence="3">
    <location>
        <begin position="1"/>
        <end position="19"/>
    </location>
</feature>
<proteinExistence type="predicted"/>
<keyword evidence="3" id="KW-0732">Signal</keyword>
<organism evidence="5 6">
    <name type="scientific">Rhodococcus spelaei</name>
    <dbReference type="NCBI Taxonomy" id="2546320"/>
    <lineage>
        <taxon>Bacteria</taxon>
        <taxon>Bacillati</taxon>
        <taxon>Actinomycetota</taxon>
        <taxon>Actinomycetes</taxon>
        <taxon>Mycobacteriales</taxon>
        <taxon>Nocardiaceae</taxon>
        <taxon>Rhodococcus</taxon>
    </lineage>
</organism>
<dbReference type="SUPFAM" id="SSF50891">
    <property type="entry name" value="Cyclophilin-like"/>
    <property type="match status" value="1"/>
</dbReference>
<gene>
    <name evidence="5" type="ORF">FK531_17820</name>
</gene>
<feature type="region of interest" description="Disordered" evidence="2">
    <location>
        <begin position="26"/>
        <end position="53"/>
    </location>
</feature>
<feature type="region of interest" description="Disordered" evidence="2">
    <location>
        <begin position="240"/>
        <end position="261"/>
    </location>
</feature>
<dbReference type="InterPro" id="IPR029000">
    <property type="entry name" value="Cyclophilin-like_dom_sf"/>
</dbReference>
<dbReference type="PROSITE" id="PS51257">
    <property type="entry name" value="PROKAR_LIPOPROTEIN"/>
    <property type="match status" value="1"/>
</dbReference>
<protein>
    <submittedName>
        <fullName evidence="5">Peptidylprolyl isomerase</fullName>
    </submittedName>
</protein>
<feature type="compositionally biased region" description="Polar residues" evidence="2">
    <location>
        <begin position="251"/>
        <end position="261"/>
    </location>
</feature>
<dbReference type="RefSeq" id="WP_142101978.1">
    <property type="nucleotide sequence ID" value="NZ_VIGH01000008.1"/>
</dbReference>
<feature type="domain" description="PPIase cyclophilin-type" evidence="4">
    <location>
        <begin position="101"/>
        <end position="260"/>
    </location>
</feature>
<evidence type="ECO:0000256" key="2">
    <source>
        <dbReference type="SAM" id="MobiDB-lite"/>
    </source>
</evidence>
<dbReference type="PANTHER" id="PTHR45625:SF3">
    <property type="entry name" value="PEPTIDYL-PROLYL CIS-TRANS ISOMERASE B-RELATED"/>
    <property type="match status" value="1"/>
</dbReference>
<accession>A0A541B2G5</accession>
<evidence type="ECO:0000256" key="3">
    <source>
        <dbReference type="SAM" id="SignalP"/>
    </source>
</evidence>
<evidence type="ECO:0000259" key="4">
    <source>
        <dbReference type="PROSITE" id="PS50072"/>
    </source>
</evidence>
<reference evidence="5 6" key="1">
    <citation type="submission" date="2019-06" db="EMBL/GenBank/DDBJ databases">
        <title>Rhodococcus spaelei sp. nov., isolated from a cave.</title>
        <authorList>
            <person name="Lee S.D."/>
        </authorList>
    </citation>
    <scope>NUCLEOTIDE SEQUENCE [LARGE SCALE GENOMIC DNA]</scope>
    <source>
        <strain evidence="5 6">C9-5</strain>
    </source>
</reference>
<keyword evidence="5" id="KW-0413">Isomerase</keyword>
<evidence type="ECO:0000256" key="1">
    <source>
        <dbReference type="ARBA" id="ARBA00002388"/>
    </source>
</evidence>
<name>A0A541B2G5_9NOCA</name>
<feature type="region of interest" description="Disordered" evidence="2">
    <location>
        <begin position="69"/>
        <end position="89"/>
    </location>
</feature>
<sequence length="261" mass="26277">MKKTLIAAAGIGLLLAATACSSSDTSSSSSATSLTPANRTTVTAPDLSSYPKLPAAPVQESATAACSYPASGQPIKPVTPPSADGVPTAGTATIAMTTSQGPIGLTLNRAEAPCTVNSFVSLARQGYYNDTPCHRLSTSGLYILQCGDPSGSGRGGPGYGYLNEYPSNQFAPSDPAGQQSVVYPRGTIAMANTGQPGSNGSQFFLVYQDSPLPPQYTVFGTIDDAGLATIEKVAAAGDDGSMSAGGGKPNTPVQIQTVTAS</sequence>
<comment type="function">
    <text evidence="1">PPIases accelerate the folding of proteins. It catalyzes the cis-trans isomerization of proline imidic peptide bonds in oligopeptides.</text>
</comment>
<dbReference type="PROSITE" id="PS50072">
    <property type="entry name" value="CSA_PPIASE_2"/>
    <property type="match status" value="1"/>
</dbReference>
<feature type="chain" id="PRO_5039728148" evidence="3">
    <location>
        <begin position="20"/>
        <end position="261"/>
    </location>
</feature>
<dbReference type="CDD" id="cd00317">
    <property type="entry name" value="cyclophilin"/>
    <property type="match status" value="1"/>
</dbReference>
<dbReference type="Pfam" id="PF00160">
    <property type="entry name" value="Pro_isomerase"/>
    <property type="match status" value="1"/>
</dbReference>
<comment type="caution">
    <text evidence="5">The sequence shown here is derived from an EMBL/GenBank/DDBJ whole genome shotgun (WGS) entry which is preliminary data.</text>
</comment>
<evidence type="ECO:0000313" key="6">
    <source>
        <dbReference type="Proteomes" id="UP000316256"/>
    </source>
</evidence>
<dbReference type="AlphaFoldDB" id="A0A541B2G5"/>
<dbReference type="Gene3D" id="2.40.100.10">
    <property type="entry name" value="Cyclophilin-like"/>
    <property type="match status" value="1"/>
</dbReference>
<dbReference type="PANTHER" id="PTHR45625">
    <property type="entry name" value="PEPTIDYL-PROLYL CIS-TRANS ISOMERASE-RELATED"/>
    <property type="match status" value="1"/>
</dbReference>
<dbReference type="InterPro" id="IPR002130">
    <property type="entry name" value="Cyclophilin-type_PPIase_dom"/>
</dbReference>